<reference evidence="1" key="2">
    <citation type="submission" date="2021-01" db="EMBL/GenBank/DDBJ databases">
        <authorList>
            <person name="Schikora-Tamarit M.A."/>
        </authorList>
    </citation>
    <scope>NUCLEOTIDE SEQUENCE</scope>
    <source>
        <strain evidence="1">CBS6075</strain>
    </source>
</reference>
<evidence type="ECO:0000313" key="2">
    <source>
        <dbReference type="Proteomes" id="UP000769157"/>
    </source>
</evidence>
<dbReference type="RefSeq" id="XP_046063665.1">
    <property type="nucleotide sequence ID" value="XM_046202294.1"/>
</dbReference>
<dbReference type="GeneID" id="70233491"/>
<keyword evidence="2" id="KW-1185">Reference proteome</keyword>
<gene>
    <name evidence="1" type="ORF">OGAPHI_001523</name>
</gene>
<comment type="caution">
    <text evidence="1">The sequence shown here is derived from an EMBL/GenBank/DDBJ whole genome shotgun (WGS) entry which is preliminary data.</text>
</comment>
<name>A0A9P8PDP6_9ASCO</name>
<dbReference type="AlphaFoldDB" id="A0A9P8PDP6"/>
<accession>A0A9P8PDP6</accession>
<sequence length="180" mass="19394">MHYAAESFVHTALVNRYDTDSPLWSLLIASANVGQISIISSLGHTSAMAVKGIEFVHTIFSNDPWLILGIAWPLKIPWVTMATTDLAPFSKSRSDALHNVPHVSAMSSTKTHTLPVTSPTRTMRLTSFALARSLWIKANGVSSLSASEATRLAPPASGDTITRSVVDSFKFIYFSTSGSA</sequence>
<protein>
    <submittedName>
        <fullName evidence="1">Uncharacterized protein</fullName>
    </submittedName>
</protein>
<evidence type="ECO:0000313" key="1">
    <source>
        <dbReference type="EMBL" id="KAH3669402.1"/>
    </source>
</evidence>
<dbReference type="Proteomes" id="UP000769157">
    <property type="component" value="Unassembled WGS sequence"/>
</dbReference>
<proteinExistence type="predicted"/>
<organism evidence="1 2">
    <name type="scientific">Ogataea philodendri</name>
    <dbReference type="NCBI Taxonomy" id="1378263"/>
    <lineage>
        <taxon>Eukaryota</taxon>
        <taxon>Fungi</taxon>
        <taxon>Dikarya</taxon>
        <taxon>Ascomycota</taxon>
        <taxon>Saccharomycotina</taxon>
        <taxon>Pichiomycetes</taxon>
        <taxon>Pichiales</taxon>
        <taxon>Pichiaceae</taxon>
        <taxon>Ogataea</taxon>
    </lineage>
</organism>
<reference evidence="1" key="1">
    <citation type="journal article" date="2021" name="Open Biol.">
        <title>Shared evolutionary footprints suggest mitochondrial oxidative damage underlies multiple complex I losses in fungi.</title>
        <authorList>
            <person name="Schikora-Tamarit M.A."/>
            <person name="Marcet-Houben M."/>
            <person name="Nosek J."/>
            <person name="Gabaldon T."/>
        </authorList>
    </citation>
    <scope>NUCLEOTIDE SEQUENCE</scope>
    <source>
        <strain evidence="1">CBS6075</strain>
    </source>
</reference>
<dbReference type="EMBL" id="JAEUBE010000137">
    <property type="protein sequence ID" value="KAH3669402.1"/>
    <property type="molecule type" value="Genomic_DNA"/>
</dbReference>
<dbReference type="OrthoDB" id="10655905at2759"/>